<organism evidence="4 5">
    <name type="scientific">Sporomusa acidovorans (strain ATCC 49682 / DSM 3132 / Mol)</name>
    <dbReference type="NCBI Taxonomy" id="1123286"/>
    <lineage>
        <taxon>Bacteria</taxon>
        <taxon>Bacillati</taxon>
        <taxon>Bacillota</taxon>
        <taxon>Negativicutes</taxon>
        <taxon>Selenomonadales</taxon>
        <taxon>Sporomusaceae</taxon>
        <taxon>Sporomusa</taxon>
    </lineage>
</organism>
<evidence type="ECO:0000313" key="5">
    <source>
        <dbReference type="Proteomes" id="UP000216052"/>
    </source>
</evidence>
<dbReference type="InterPro" id="IPR051398">
    <property type="entry name" value="Polysacch_Deacetylase"/>
</dbReference>
<feature type="domain" description="NodB homology" evidence="3">
    <location>
        <begin position="61"/>
        <end position="251"/>
    </location>
</feature>
<gene>
    <name evidence="4" type="primary">pgaB</name>
    <name evidence="4" type="ORF">SPACI_042800</name>
</gene>
<dbReference type="InterPro" id="IPR002509">
    <property type="entry name" value="NODB_dom"/>
</dbReference>
<dbReference type="PROSITE" id="PS51677">
    <property type="entry name" value="NODB"/>
    <property type="match status" value="1"/>
</dbReference>
<comment type="subcellular location">
    <subcellularLocation>
        <location evidence="1">Secreted</location>
    </subcellularLocation>
</comment>
<evidence type="ECO:0000313" key="4">
    <source>
        <dbReference type="EMBL" id="XFO74171.1"/>
    </source>
</evidence>
<keyword evidence="4" id="KW-0378">Hydrolase</keyword>
<name>A0ABZ3J8G6_SPOA4</name>
<dbReference type="PANTHER" id="PTHR34216">
    <property type="match status" value="1"/>
</dbReference>
<dbReference type="PANTHER" id="PTHR34216:SF3">
    <property type="entry name" value="POLY-BETA-1,6-N-ACETYL-D-GLUCOSAMINE N-DEACETYLASE"/>
    <property type="match status" value="1"/>
</dbReference>
<dbReference type="EMBL" id="CP155571">
    <property type="protein sequence ID" value="XFO74171.1"/>
    <property type="molecule type" value="Genomic_DNA"/>
</dbReference>
<dbReference type="Proteomes" id="UP000216052">
    <property type="component" value="Chromosome"/>
</dbReference>
<keyword evidence="5" id="KW-1185">Reference proteome</keyword>
<dbReference type="GO" id="GO:0016787">
    <property type="term" value="F:hydrolase activity"/>
    <property type="evidence" value="ECO:0007669"/>
    <property type="project" value="UniProtKB-KW"/>
</dbReference>
<proteinExistence type="predicted"/>
<keyword evidence="2" id="KW-0732">Signal</keyword>
<dbReference type="CDD" id="cd10918">
    <property type="entry name" value="CE4_NodB_like_5s_6s"/>
    <property type="match status" value="1"/>
</dbReference>
<dbReference type="EC" id="3.5.1.-" evidence="4"/>
<reference evidence="4" key="1">
    <citation type="submission" date="2024-05" db="EMBL/GenBank/DDBJ databases">
        <title>Isolation and characterization of Sporomusa carbonis sp. nov., a carboxydotrophic hydrogenogen in the genus of Sporomusa isolated from a charcoal burning pile.</title>
        <authorList>
            <person name="Boeer T."/>
            <person name="Rosenbaum F."/>
            <person name="Eysell L."/>
            <person name="Mueller V."/>
            <person name="Daniel R."/>
            <person name="Poehlein A."/>
        </authorList>
    </citation>
    <scope>NUCLEOTIDE SEQUENCE [LARGE SCALE GENOMIC DNA]</scope>
    <source>
        <strain evidence="4">DSM 3132</strain>
    </source>
</reference>
<protein>
    <submittedName>
        <fullName evidence="4">Poly-beta-1,6-N-acetyl-D-glucosamine N-deacetylase</fullName>
        <ecNumber evidence="4">3.5.1.-</ecNumber>
    </submittedName>
</protein>
<accession>A0ABZ3J8G6</accession>
<evidence type="ECO:0000259" key="3">
    <source>
        <dbReference type="PROSITE" id="PS51677"/>
    </source>
</evidence>
<dbReference type="Gene3D" id="3.20.20.370">
    <property type="entry name" value="Glycoside hydrolase/deacetylase"/>
    <property type="match status" value="1"/>
</dbReference>
<dbReference type="SUPFAM" id="SSF88713">
    <property type="entry name" value="Glycoside hydrolase/deacetylase"/>
    <property type="match status" value="1"/>
</dbReference>
<sequence>MGKEIPILMYHSVNDVPHDRNTVLTKNFSRQLHYLRTAGYHTIHLSELQAYNESGAPLPPKPVILTFDDGYEDNYTYALPLLIKYGMKATVFPVACWVGQPCGWKRKPGNDRLMSWEQIKAWQAAGMAVGAHTVHHVRLSSLSDKEIESELTEAKSILEGNLGTAIEFLCYPYGDFDDRVKFYARQTGYKAALAIFAGTSPRHPELFALPRVGISSRVPLWEFTCKIAYPRLFVGARLLETKFKNLWRHSK</sequence>
<dbReference type="InterPro" id="IPR011330">
    <property type="entry name" value="Glyco_hydro/deAcase_b/a-brl"/>
</dbReference>
<dbReference type="RefSeq" id="WP_093793109.1">
    <property type="nucleotide sequence ID" value="NZ_CP155571.1"/>
</dbReference>
<dbReference type="Pfam" id="PF01522">
    <property type="entry name" value="Polysacc_deac_1"/>
    <property type="match status" value="1"/>
</dbReference>
<evidence type="ECO:0000256" key="1">
    <source>
        <dbReference type="ARBA" id="ARBA00004613"/>
    </source>
</evidence>
<evidence type="ECO:0000256" key="2">
    <source>
        <dbReference type="ARBA" id="ARBA00022729"/>
    </source>
</evidence>